<comment type="caution">
    <text evidence="4">The sequence shown here is derived from an EMBL/GenBank/DDBJ whole genome shotgun (WGS) entry which is preliminary data.</text>
</comment>
<protein>
    <recommendedName>
        <fullName evidence="3">NodB homology domain-containing protein</fullName>
    </recommendedName>
</protein>
<dbReference type="PROSITE" id="PS51677">
    <property type="entry name" value="NODB"/>
    <property type="match status" value="1"/>
</dbReference>
<dbReference type="InterPro" id="IPR011330">
    <property type="entry name" value="Glyco_hydro/deAcase_b/a-brl"/>
</dbReference>
<dbReference type="EMBL" id="JTDL01000033">
    <property type="protein sequence ID" value="KHL05244.1"/>
    <property type="molecule type" value="Genomic_DNA"/>
</dbReference>
<dbReference type="PROSITE" id="PS51318">
    <property type="entry name" value="TAT"/>
    <property type="match status" value="1"/>
</dbReference>
<feature type="domain" description="NodB homology" evidence="3">
    <location>
        <begin position="101"/>
        <end position="308"/>
    </location>
</feature>
<organism evidence="4 5">
    <name type="scientific">Sinomonas humi</name>
    <dbReference type="NCBI Taxonomy" id="1338436"/>
    <lineage>
        <taxon>Bacteria</taxon>
        <taxon>Bacillati</taxon>
        <taxon>Actinomycetota</taxon>
        <taxon>Actinomycetes</taxon>
        <taxon>Micrococcales</taxon>
        <taxon>Micrococcaceae</taxon>
        <taxon>Sinomonas</taxon>
    </lineage>
</organism>
<dbReference type="GO" id="GO:0016810">
    <property type="term" value="F:hydrolase activity, acting on carbon-nitrogen (but not peptide) bonds"/>
    <property type="evidence" value="ECO:0007669"/>
    <property type="project" value="InterPro"/>
</dbReference>
<evidence type="ECO:0000313" key="5">
    <source>
        <dbReference type="Proteomes" id="UP000030982"/>
    </source>
</evidence>
<dbReference type="GO" id="GO:0005975">
    <property type="term" value="P:carbohydrate metabolic process"/>
    <property type="evidence" value="ECO:0007669"/>
    <property type="project" value="InterPro"/>
</dbReference>
<feature type="signal peptide" evidence="2">
    <location>
        <begin position="1"/>
        <end position="31"/>
    </location>
</feature>
<dbReference type="Pfam" id="PF01522">
    <property type="entry name" value="Polysacc_deac_1"/>
    <property type="match status" value="1"/>
</dbReference>
<dbReference type="InterPro" id="IPR050248">
    <property type="entry name" value="Polysacc_deacetylase_ArnD"/>
</dbReference>
<dbReference type="AlphaFoldDB" id="A0A0B2ATP0"/>
<dbReference type="STRING" id="1338436.LK10_01830"/>
<dbReference type="Gene3D" id="3.20.20.370">
    <property type="entry name" value="Glycoside hydrolase/deacetylase"/>
    <property type="match status" value="1"/>
</dbReference>
<keyword evidence="5" id="KW-1185">Reference proteome</keyword>
<evidence type="ECO:0000313" key="4">
    <source>
        <dbReference type="EMBL" id="KHL05244.1"/>
    </source>
</evidence>
<proteinExistence type="predicted"/>
<dbReference type="PANTHER" id="PTHR10587">
    <property type="entry name" value="GLYCOSYL TRANSFERASE-RELATED"/>
    <property type="match status" value="1"/>
</dbReference>
<evidence type="ECO:0000256" key="2">
    <source>
        <dbReference type="SAM" id="SignalP"/>
    </source>
</evidence>
<feature type="chain" id="PRO_5038486924" description="NodB homology domain-containing protein" evidence="2">
    <location>
        <begin position="32"/>
        <end position="308"/>
    </location>
</feature>
<dbReference type="RefSeq" id="WP_043119794.1">
    <property type="nucleotide sequence ID" value="NZ_JTDL01000033.1"/>
</dbReference>
<dbReference type="OrthoDB" id="9814083at2"/>
<keyword evidence="2" id="KW-0732">Signal</keyword>
<accession>A0A0B2ATP0</accession>
<sequence length="308" mass="31261">MPHASRRTLLSTLGSASVGVLLTACGASQSAATTMTEPARATPSASEAPPSAPATSPVSAPPRPHVLSGAERLAIEERFRGRRPTQWGLAVSGVVTRTATTAVALTFDACGGPGGSRYDAALIQTLRRLKVPATLFLNARWIEANPTLSTELAADPLFEIGNHGTAHVPLSVSGRSAYGIPGTASLAAALDEVLGNEGRVSALAGAAVPWFRPGTAFYDDVTAAATSAAGLVPLNFSVNADAGATFPAWKVEAQLRTVRPGDIVISHMNQPGSGTAAGYAGGLPALLGRGIRFTTLSQSGLAVPGHGV</sequence>
<dbReference type="InterPro" id="IPR006311">
    <property type="entry name" value="TAT_signal"/>
</dbReference>
<feature type="region of interest" description="Disordered" evidence="1">
    <location>
        <begin position="33"/>
        <end position="65"/>
    </location>
</feature>
<evidence type="ECO:0000256" key="1">
    <source>
        <dbReference type="SAM" id="MobiDB-lite"/>
    </source>
</evidence>
<dbReference type="PANTHER" id="PTHR10587:SF134">
    <property type="entry name" value="SECRETED PROTEIN"/>
    <property type="match status" value="1"/>
</dbReference>
<dbReference type="SUPFAM" id="SSF88713">
    <property type="entry name" value="Glycoside hydrolase/deacetylase"/>
    <property type="match status" value="1"/>
</dbReference>
<dbReference type="InterPro" id="IPR002509">
    <property type="entry name" value="NODB_dom"/>
</dbReference>
<evidence type="ECO:0000259" key="3">
    <source>
        <dbReference type="PROSITE" id="PS51677"/>
    </source>
</evidence>
<feature type="compositionally biased region" description="Low complexity" evidence="1">
    <location>
        <begin position="37"/>
        <end position="58"/>
    </location>
</feature>
<dbReference type="Proteomes" id="UP000030982">
    <property type="component" value="Unassembled WGS sequence"/>
</dbReference>
<name>A0A0B2ATP0_9MICC</name>
<dbReference type="PROSITE" id="PS51257">
    <property type="entry name" value="PROKAR_LIPOPROTEIN"/>
    <property type="match status" value="1"/>
</dbReference>
<reference evidence="4 5" key="1">
    <citation type="submission" date="2014-09" db="EMBL/GenBank/DDBJ databases">
        <title>Genome sequence of Sinomonas sp. MUSC 117.</title>
        <authorList>
            <person name="Lee L.-H."/>
        </authorList>
    </citation>
    <scope>NUCLEOTIDE SEQUENCE [LARGE SCALE GENOMIC DNA]</scope>
    <source>
        <strain evidence="4 5">MUSC 117</strain>
    </source>
</reference>
<gene>
    <name evidence="4" type="ORF">LK10_01830</name>
</gene>